<dbReference type="PANTHER" id="PTHR43046">
    <property type="entry name" value="GDP-MANNOSE MANNOSYL HYDROLASE"/>
    <property type="match status" value="1"/>
</dbReference>
<evidence type="ECO:0000259" key="4">
    <source>
        <dbReference type="PROSITE" id="PS51462"/>
    </source>
</evidence>
<dbReference type="GO" id="GO:0016787">
    <property type="term" value="F:hydrolase activity"/>
    <property type="evidence" value="ECO:0007669"/>
    <property type="project" value="UniProtKB-KW"/>
</dbReference>
<protein>
    <submittedName>
        <fullName evidence="5">DNA mismatch repair protein MutT</fullName>
    </submittedName>
</protein>
<dbReference type="Proteomes" id="UP000032049">
    <property type="component" value="Unassembled WGS sequence"/>
</dbReference>
<comment type="caution">
    <text evidence="5">The sequence shown here is derived from an EMBL/GenBank/DDBJ whole genome shotgun (WGS) entry which is preliminary data.</text>
</comment>
<name>A0A0D0FXX8_9SPHI</name>
<gene>
    <name evidence="5" type="ORF">TH53_09930</name>
</gene>
<dbReference type="EMBL" id="JXRA01000038">
    <property type="protein sequence ID" value="KIO77349.1"/>
    <property type="molecule type" value="Genomic_DNA"/>
</dbReference>
<comment type="similarity">
    <text evidence="3">Belongs to the Nudix hydrolase family.</text>
</comment>
<dbReference type="AlphaFoldDB" id="A0A0D0FXX8"/>
<dbReference type="InterPro" id="IPR020476">
    <property type="entry name" value="Nudix_hydrolase"/>
</dbReference>
<dbReference type="PROSITE" id="PS00893">
    <property type="entry name" value="NUDIX_BOX"/>
    <property type="match status" value="1"/>
</dbReference>
<dbReference type="SUPFAM" id="SSF55811">
    <property type="entry name" value="Nudix"/>
    <property type="match status" value="1"/>
</dbReference>
<dbReference type="PANTHER" id="PTHR43046:SF2">
    <property type="entry name" value="8-OXO-DGTP DIPHOSPHATASE-RELATED"/>
    <property type="match status" value="1"/>
</dbReference>
<reference evidence="5 6" key="1">
    <citation type="submission" date="2015-01" db="EMBL/GenBank/DDBJ databases">
        <title>Draft genome sequence of Pedobacter sp. NL19 isolated from sludge of an effluent treatment pond in an abandoned uranium mine.</title>
        <authorList>
            <person name="Santos T."/>
            <person name="Caetano T."/>
            <person name="Covas C."/>
            <person name="Cruz A."/>
            <person name="Mendo S."/>
        </authorList>
    </citation>
    <scope>NUCLEOTIDE SEQUENCE [LARGE SCALE GENOMIC DNA]</scope>
    <source>
        <strain evidence="5 6">NL19</strain>
    </source>
</reference>
<organism evidence="5 6">
    <name type="scientific">Pedobacter lusitanus</name>
    <dbReference type="NCBI Taxonomy" id="1503925"/>
    <lineage>
        <taxon>Bacteria</taxon>
        <taxon>Pseudomonadati</taxon>
        <taxon>Bacteroidota</taxon>
        <taxon>Sphingobacteriia</taxon>
        <taxon>Sphingobacteriales</taxon>
        <taxon>Sphingobacteriaceae</taxon>
        <taxon>Pedobacter</taxon>
    </lineage>
</organism>
<dbReference type="CDD" id="cd04690">
    <property type="entry name" value="NUDIX_Hydrolase"/>
    <property type="match status" value="1"/>
</dbReference>
<sequence>MSTETIKLHTAGLVVIKEGKLLLAFSGNKNAWYLPGGKIDAGETAYQAIQREIREELNLEMNPDLLEYYCHITAPAYGEQKNLQMEQECFIYDLKEEIAASNEIDEVGYFDLETYLKEPAQVPGVLTLFSRLQKDGLIAGVLSTGN</sequence>
<feature type="domain" description="Nudix hydrolase" evidence="4">
    <location>
        <begin position="6"/>
        <end position="132"/>
    </location>
</feature>
<evidence type="ECO:0000256" key="1">
    <source>
        <dbReference type="ARBA" id="ARBA00001946"/>
    </source>
</evidence>
<dbReference type="Gene3D" id="3.90.79.10">
    <property type="entry name" value="Nucleoside Triphosphate Pyrophosphohydrolase"/>
    <property type="match status" value="1"/>
</dbReference>
<accession>A0A0D0FXX8</accession>
<keyword evidence="2 3" id="KW-0378">Hydrolase</keyword>
<dbReference type="STRING" id="1503925.TH53_09930"/>
<dbReference type="OrthoDB" id="3532303at2"/>
<dbReference type="RefSeq" id="WP_041881254.1">
    <property type="nucleotide sequence ID" value="NZ_CP157278.1"/>
</dbReference>
<dbReference type="PROSITE" id="PS51462">
    <property type="entry name" value="NUDIX"/>
    <property type="match status" value="1"/>
</dbReference>
<evidence type="ECO:0000256" key="3">
    <source>
        <dbReference type="RuleBase" id="RU003476"/>
    </source>
</evidence>
<dbReference type="PRINTS" id="PR00502">
    <property type="entry name" value="NUDIXFAMILY"/>
</dbReference>
<keyword evidence="6" id="KW-1185">Reference proteome</keyword>
<dbReference type="InterPro" id="IPR000086">
    <property type="entry name" value="NUDIX_hydrolase_dom"/>
</dbReference>
<comment type="cofactor">
    <cofactor evidence="1">
        <name>Mg(2+)</name>
        <dbReference type="ChEBI" id="CHEBI:18420"/>
    </cofactor>
</comment>
<evidence type="ECO:0000313" key="6">
    <source>
        <dbReference type="Proteomes" id="UP000032049"/>
    </source>
</evidence>
<proteinExistence type="inferred from homology"/>
<dbReference type="Pfam" id="PF00293">
    <property type="entry name" value="NUDIX"/>
    <property type="match status" value="1"/>
</dbReference>
<evidence type="ECO:0000313" key="5">
    <source>
        <dbReference type="EMBL" id="KIO77349.1"/>
    </source>
</evidence>
<evidence type="ECO:0000256" key="2">
    <source>
        <dbReference type="ARBA" id="ARBA00022801"/>
    </source>
</evidence>
<dbReference type="InterPro" id="IPR015797">
    <property type="entry name" value="NUDIX_hydrolase-like_dom_sf"/>
</dbReference>
<dbReference type="InterPro" id="IPR020084">
    <property type="entry name" value="NUDIX_hydrolase_CS"/>
</dbReference>